<dbReference type="Pfam" id="PF01695">
    <property type="entry name" value="IstB_IS21"/>
    <property type="match status" value="1"/>
</dbReference>
<dbReference type="EMBL" id="FMAE01000048">
    <property type="protein sequence ID" value="SCB53081.1"/>
    <property type="molecule type" value="Genomic_DNA"/>
</dbReference>
<evidence type="ECO:0000259" key="1">
    <source>
        <dbReference type="Pfam" id="PF01695"/>
    </source>
</evidence>
<sequence length="156" mass="16863">MLLLGPPGVGKTHLSTPLGREAILAGYTVRFTTATTLVAGLAKARERRLDEKLLALAKPKLLIVDELGYLPLEPDAAHLFFQLVSRRYETGAMLITSNRSVAEWGTVFADPVVATAILDGLLHHSHVLTIRGDSYRLRVKRKSGLIKAPAADGPTS</sequence>
<dbReference type="GO" id="GO:0005524">
    <property type="term" value="F:ATP binding"/>
    <property type="evidence" value="ECO:0007669"/>
    <property type="project" value="InterPro"/>
</dbReference>
<dbReference type="Gene3D" id="3.40.50.300">
    <property type="entry name" value="P-loop containing nucleotide triphosphate hydrolases"/>
    <property type="match status" value="1"/>
</dbReference>
<evidence type="ECO:0000313" key="2">
    <source>
        <dbReference type="EMBL" id="SCB53081.1"/>
    </source>
</evidence>
<dbReference type="PANTHER" id="PTHR30050:SF4">
    <property type="entry name" value="ATP-BINDING PROTEIN RV3427C IN INSERTION SEQUENCE-RELATED"/>
    <property type="match status" value="1"/>
</dbReference>
<dbReference type="InterPro" id="IPR027417">
    <property type="entry name" value="P-loop_NTPase"/>
</dbReference>
<dbReference type="InterPro" id="IPR002611">
    <property type="entry name" value="IstB_ATP-bd"/>
</dbReference>
<dbReference type="PANTHER" id="PTHR30050">
    <property type="entry name" value="CHROMOSOMAL REPLICATION INITIATOR PROTEIN DNAA"/>
    <property type="match status" value="1"/>
</dbReference>
<name>A0A1C3XLA3_9BRAD</name>
<accession>A0A1C3XLA3</accession>
<dbReference type="SUPFAM" id="SSF52540">
    <property type="entry name" value="P-loop containing nucleoside triphosphate hydrolases"/>
    <property type="match status" value="1"/>
</dbReference>
<protein>
    <submittedName>
        <fullName evidence="2">IstB-like ATP binding protein</fullName>
    </submittedName>
</protein>
<feature type="domain" description="IstB-like ATP-binding" evidence="1">
    <location>
        <begin position="2"/>
        <end position="143"/>
    </location>
</feature>
<evidence type="ECO:0000313" key="3">
    <source>
        <dbReference type="Proteomes" id="UP000183174"/>
    </source>
</evidence>
<dbReference type="CDD" id="cd00009">
    <property type="entry name" value="AAA"/>
    <property type="match status" value="1"/>
</dbReference>
<proteinExistence type="predicted"/>
<dbReference type="AlphaFoldDB" id="A0A1C3XLA3"/>
<reference evidence="2 3" key="1">
    <citation type="submission" date="2016-08" db="EMBL/GenBank/DDBJ databases">
        <authorList>
            <person name="Seilhamer J.J."/>
        </authorList>
    </citation>
    <scope>NUCLEOTIDE SEQUENCE [LARGE SCALE GENOMIC DNA]</scope>
    <source>
        <strain evidence="2 3">CCBAU 10071</strain>
    </source>
</reference>
<organism evidence="2 3">
    <name type="scientific">Bradyrhizobium yuanmingense</name>
    <dbReference type="NCBI Taxonomy" id="108015"/>
    <lineage>
        <taxon>Bacteria</taxon>
        <taxon>Pseudomonadati</taxon>
        <taxon>Pseudomonadota</taxon>
        <taxon>Alphaproteobacteria</taxon>
        <taxon>Hyphomicrobiales</taxon>
        <taxon>Nitrobacteraceae</taxon>
        <taxon>Bradyrhizobium</taxon>
    </lineage>
</organism>
<dbReference type="Proteomes" id="UP000183174">
    <property type="component" value="Unassembled WGS sequence"/>
</dbReference>
<gene>
    <name evidence="2" type="ORF">GA0061099_104811</name>
</gene>
<dbReference type="GO" id="GO:0006260">
    <property type="term" value="P:DNA replication"/>
    <property type="evidence" value="ECO:0007669"/>
    <property type="project" value="TreeGrafter"/>
</dbReference>